<feature type="region of interest" description="Disordered" evidence="1">
    <location>
        <begin position="159"/>
        <end position="198"/>
    </location>
</feature>
<reference evidence="3" key="1">
    <citation type="journal article" date="2023" name="Mol. Phylogenet. Evol.">
        <title>Genome-scale phylogeny and comparative genomics of the fungal order Sordariales.</title>
        <authorList>
            <person name="Hensen N."/>
            <person name="Bonometti L."/>
            <person name="Westerberg I."/>
            <person name="Brannstrom I.O."/>
            <person name="Guillou S."/>
            <person name="Cros-Aarteil S."/>
            <person name="Calhoun S."/>
            <person name="Haridas S."/>
            <person name="Kuo A."/>
            <person name="Mondo S."/>
            <person name="Pangilinan J."/>
            <person name="Riley R."/>
            <person name="LaButti K."/>
            <person name="Andreopoulos B."/>
            <person name="Lipzen A."/>
            <person name="Chen C."/>
            <person name="Yan M."/>
            <person name="Daum C."/>
            <person name="Ng V."/>
            <person name="Clum A."/>
            <person name="Steindorff A."/>
            <person name="Ohm R.A."/>
            <person name="Martin F."/>
            <person name="Silar P."/>
            <person name="Natvig D.O."/>
            <person name="Lalanne C."/>
            <person name="Gautier V."/>
            <person name="Ament-Velasquez S.L."/>
            <person name="Kruys A."/>
            <person name="Hutchinson M.I."/>
            <person name="Powell A.J."/>
            <person name="Barry K."/>
            <person name="Miller A.N."/>
            <person name="Grigoriev I.V."/>
            <person name="Debuchy R."/>
            <person name="Gladieux P."/>
            <person name="Hiltunen Thoren M."/>
            <person name="Johannesson H."/>
        </authorList>
    </citation>
    <scope>NUCLEOTIDE SEQUENCE [LARGE SCALE GENOMIC DNA]</scope>
    <source>
        <strain evidence="3">CBS 340.73</strain>
    </source>
</reference>
<keyword evidence="3" id="KW-1185">Reference proteome</keyword>
<dbReference type="Proteomes" id="UP001303473">
    <property type="component" value="Unassembled WGS sequence"/>
</dbReference>
<evidence type="ECO:0008006" key="4">
    <source>
        <dbReference type="Google" id="ProtNLM"/>
    </source>
</evidence>
<proteinExistence type="predicted"/>
<evidence type="ECO:0000256" key="1">
    <source>
        <dbReference type="SAM" id="MobiDB-lite"/>
    </source>
</evidence>
<comment type="caution">
    <text evidence="2">The sequence shown here is derived from an EMBL/GenBank/DDBJ whole genome shotgun (WGS) entry which is preliminary data.</text>
</comment>
<protein>
    <recommendedName>
        <fullName evidence="4">SNF2 N-terminal domain-containing protein</fullName>
    </recommendedName>
</protein>
<evidence type="ECO:0000313" key="3">
    <source>
        <dbReference type="Proteomes" id="UP001303473"/>
    </source>
</evidence>
<evidence type="ECO:0000313" key="2">
    <source>
        <dbReference type="EMBL" id="KAK3938667.1"/>
    </source>
</evidence>
<sequence length="382" mass="41557">MSAIRRGKRTKGRVVYRIPITIQNKGIIAAAASEPMACNDSVINQSESFTTGLIQQLQHAAASKQVVTSPQLYSRLATRALQHESRGRRTVPLHLHNCQKNRAPIYFAPLFNKDEWVATPNSIIQRQPAAALTLEQALADVGLAKDNLSDFSGFPVPQLGASRPTAAESAVEDGMSAKARGKQPAKKEEPTQSSDDSFRIKPHQLLDAVLMWRKSQSWVGASLCSNECGTGKTVIFLLALLVNTCNGYAACKLTGRDTGGDRGANGRTTRSRPLCANRIRIVDVIPSNSATVIFEVTLDVCDSLPANAHPRVWAPGMNSRVLGVFCSLAERESPWSGTQNEDKDAIIHPRQHKHHTTDHARHRHNVARYCLAVASHGGTGVN</sequence>
<gene>
    <name evidence="2" type="ORF">QBC46DRAFT_439924</name>
</gene>
<name>A0AAN6N7A3_9PEZI</name>
<dbReference type="EMBL" id="MU853825">
    <property type="protein sequence ID" value="KAK3938667.1"/>
    <property type="molecule type" value="Genomic_DNA"/>
</dbReference>
<dbReference type="AlphaFoldDB" id="A0AAN6N7A3"/>
<accession>A0AAN6N7A3</accession>
<organism evidence="2 3">
    <name type="scientific">Diplogelasinospora grovesii</name>
    <dbReference type="NCBI Taxonomy" id="303347"/>
    <lineage>
        <taxon>Eukaryota</taxon>
        <taxon>Fungi</taxon>
        <taxon>Dikarya</taxon>
        <taxon>Ascomycota</taxon>
        <taxon>Pezizomycotina</taxon>
        <taxon>Sordariomycetes</taxon>
        <taxon>Sordariomycetidae</taxon>
        <taxon>Sordariales</taxon>
        <taxon>Diplogelasinosporaceae</taxon>
        <taxon>Diplogelasinospora</taxon>
    </lineage>
</organism>